<dbReference type="AlphaFoldDB" id="A0A8J9ZUG2"/>
<evidence type="ECO:0000256" key="1">
    <source>
        <dbReference type="ARBA" id="ARBA00008315"/>
    </source>
</evidence>
<dbReference type="PANTHER" id="PTHR33768">
    <property type="entry name" value="MIP11318P"/>
    <property type="match status" value="1"/>
</dbReference>
<proteinExistence type="inferred from homology"/>
<dbReference type="Pfam" id="PF13879">
    <property type="entry name" value="Hmw_CFAP97"/>
    <property type="match status" value="1"/>
</dbReference>
<feature type="region of interest" description="Disordered" evidence="2">
    <location>
        <begin position="161"/>
        <end position="184"/>
    </location>
</feature>
<gene>
    <name evidence="3" type="primary">C17orf105</name>
    <name evidence="3" type="ORF">BLAG_LOCUS18221</name>
</gene>
<dbReference type="OrthoDB" id="2163395at2759"/>
<organism evidence="3 4">
    <name type="scientific">Branchiostoma lanceolatum</name>
    <name type="common">Common lancelet</name>
    <name type="synonym">Amphioxus lanceolatum</name>
    <dbReference type="NCBI Taxonomy" id="7740"/>
    <lineage>
        <taxon>Eukaryota</taxon>
        <taxon>Metazoa</taxon>
        <taxon>Chordata</taxon>
        <taxon>Cephalochordata</taxon>
        <taxon>Leptocardii</taxon>
        <taxon>Amphioxiformes</taxon>
        <taxon>Branchiostomatidae</taxon>
        <taxon>Branchiostoma</taxon>
    </lineage>
</organism>
<evidence type="ECO:0000313" key="4">
    <source>
        <dbReference type="Proteomes" id="UP000838412"/>
    </source>
</evidence>
<evidence type="ECO:0000313" key="3">
    <source>
        <dbReference type="EMBL" id="CAH1263570.1"/>
    </source>
</evidence>
<evidence type="ECO:0000256" key="2">
    <source>
        <dbReference type="SAM" id="MobiDB-lite"/>
    </source>
</evidence>
<name>A0A8J9ZUG2_BRALA</name>
<dbReference type="EMBL" id="OV696689">
    <property type="protein sequence ID" value="CAH1263570.1"/>
    <property type="molecule type" value="Genomic_DNA"/>
</dbReference>
<dbReference type="InterPro" id="IPR029488">
    <property type="entry name" value="Hmw/CFAP97"/>
</dbReference>
<dbReference type="PANTHER" id="PTHR33768:SF3">
    <property type="entry name" value="MIP11318P"/>
    <property type="match status" value="1"/>
</dbReference>
<accession>A0A8J9ZUG2</accession>
<keyword evidence="4" id="KW-1185">Reference proteome</keyword>
<sequence>MAAMPPLKAKSGFPVSNKLLQKRWNDKAFQLHQQKVAAMKADLDNKSPKPYQHIRLRLKKLLAEEERQAQVDHDNRKLLGRMTQIMKTHGSLDNWNNYTPRSMNYYVREKEAERIAMNNELIKSRLLGVQPNYNLNKWEEDFLKHEYYLANMAAVTKDYDLDSLEPTPRDPPRRRRPRSVGTEVRKRTRNFDSCPFLVFLVFFVCFFYFE</sequence>
<reference evidence="3" key="1">
    <citation type="submission" date="2022-01" db="EMBL/GenBank/DDBJ databases">
        <authorList>
            <person name="Braso-Vives M."/>
        </authorList>
    </citation>
    <scope>NUCLEOTIDE SEQUENCE</scope>
</reference>
<protein>
    <submittedName>
        <fullName evidence="3">C17orf105 protein</fullName>
    </submittedName>
</protein>
<dbReference type="Proteomes" id="UP000838412">
    <property type="component" value="Chromosome 4"/>
</dbReference>
<comment type="similarity">
    <text evidence="1">Belongs to the CFAP97 family.</text>
</comment>
<dbReference type="InterPro" id="IPR038792">
    <property type="entry name" value="CFAP97D1/2"/>
</dbReference>